<reference evidence="14" key="1">
    <citation type="submission" date="2016-11" db="EMBL/GenBank/DDBJ databases">
        <authorList>
            <person name="Varghese N."/>
            <person name="Submissions S."/>
        </authorList>
    </citation>
    <scope>NUCLEOTIDE SEQUENCE [LARGE SCALE GENOMIC DNA]</scope>
    <source>
        <strain evidence="14">CGMCC 1.8995</strain>
    </source>
</reference>
<proteinExistence type="inferred from homology"/>
<name>A0A1M5LWG1_9ALTE</name>
<feature type="domain" description="EngC GTPase" evidence="11">
    <location>
        <begin position="101"/>
        <end position="248"/>
    </location>
</feature>
<dbReference type="STRING" id="634436.SAMN05216361_2815"/>
<dbReference type="InterPro" id="IPR010914">
    <property type="entry name" value="RsgA_GTPase_dom"/>
</dbReference>
<dbReference type="PROSITE" id="PS50936">
    <property type="entry name" value="ENGC_GTPASE"/>
    <property type="match status" value="1"/>
</dbReference>
<feature type="domain" description="CP-type G" evidence="12">
    <location>
        <begin position="95"/>
        <end position="250"/>
    </location>
</feature>
<feature type="binding site" evidence="10">
    <location>
        <begin position="192"/>
        <end position="200"/>
    </location>
    <ligand>
        <name>GTP</name>
        <dbReference type="ChEBI" id="CHEBI:37565"/>
    </ligand>
</feature>
<organism evidence="13 14">
    <name type="scientific">Marisediminitalea aggregata</name>
    <dbReference type="NCBI Taxonomy" id="634436"/>
    <lineage>
        <taxon>Bacteria</taxon>
        <taxon>Pseudomonadati</taxon>
        <taxon>Pseudomonadota</taxon>
        <taxon>Gammaproteobacteria</taxon>
        <taxon>Alteromonadales</taxon>
        <taxon>Alteromonadaceae</taxon>
        <taxon>Marisediminitalea</taxon>
    </lineage>
</organism>
<evidence type="ECO:0000313" key="14">
    <source>
        <dbReference type="Proteomes" id="UP000184520"/>
    </source>
</evidence>
<dbReference type="OrthoDB" id="9809485at2"/>
<sequence>MTNFHILAAMGWRPFFQQQLTLEEWDCVIPVRVTEQHKSQLTVVSDSHTFSLPVVPSMPALVVGDWLLLNEQHQFLRLLERYSCFKRKSAGTGNDWQLIAANVDTAFIVCSMNEDFNPSRIERYLALAEAAEVEPVVVLTKADLTEQPEQWIDNVRSINKQLQVVALNALDSSCADALSDWLKPGSTVVMLGSSGVGKSTLANSLLGEARQLTQGIREDDAKGRHTTTGRSLFPLPNGGLILDTPGMRELQLADCHDGIVSAFADIQQLAEGCRFADCQHHSEPGCAVQAALAQGELDPRRLANYKKLLKEDELNSATLAEKRAKDKAFTRFVNYSQKESRKFKGR</sequence>
<dbReference type="InterPro" id="IPR030378">
    <property type="entry name" value="G_CP_dom"/>
</dbReference>
<keyword evidence="9 10" id="KW-0342">GTP-binding</keyword>
<dbReference type="Gene3D" id="1.10.40.50">
    <property type="entry name" value="Probable gtpase engc, domain 3"/>
    <property type="match status" value="1"/>
</dbReference>
<dbReference type="EMBL" id="FQWD01000004">
    <property type="protein sequence ID" value="SHG69346.1"/>
    <property type="molecule type" value="Genomic_DNA"/>
</dbReference>
<comment type="subcellular location">
    <subcellularLocation>
        <location evidence="10">Cytoplasm</location>
    </subcellularLocation>
</comment>
<dbReference type="Proteomes" id="UP000184520">
    <property type="component" value="Unassembled WGS sequence"/>
</dbReference>
<dbReference type="EC" id="3.6.1.-" evidence="10"/>
<dbReference type="GO" id="GO:0003924">
    <property type="term" value="F:GTPase activity"/>
    <property type="evidence" value="ECO:0007669"/>
    <property type="project" value="UniProtKB-UniRule"/>
</dbReference>
<evidence type="ECO:0000313" key="13">
    <source>
        <dbReference type="EMBL" id="SHG69346.1"/>
    </source>
</evidence>
<dbReference type="RefSeq" id="WP_073323503.1">
    <property type="nucleotide sequence ID" value="NZ_FQWD01000004.1"/>
</dbReference>
<dbReference type="GO" id="GO:0005525">
    <property type="term" value="F:GTP binding"/>
    <property type="evidence" value="ECO:0007669"/>
    <property type="project" value="UniProtKB-UniRule"/>
</dbReference>
<feature type="binding site" evidence="10">
    <location>
        <position position="280"/>
    </location>
    <ligand>
        <name>Zn(2+)</name>
        <dbReference type="ChEBI" id="CHEBI:29105"/>
    </ligand>
</feature>
<evidence type="ECO:0000259" key="11">
    <source>
        <dbReference type="PROSITE" id="PS50936"/>
    </source>
</evidence>
<dbReference type="Pfam" id="PF03193">
    <property type="entry name" value="RsgA_GTPase"/>
    <property type="match status" value="1"/>
</dbReference>
<evidence type="ECO:0000256" key="10">
    <source>
        <dbReference type="HAMAP-Rule" id="MF_01820"/>
    </source>
</evidence>
<accession>A0A1M5LWG1</accession>
<feature type="binding site" evidence="10">
    <location>
        <position position="273"/>
    </location>
    <ligand>
        <name>Zn(2+)</name>
        <dbReference type="ChEBI" id="CHEBI:29105"/>
    </ligand>
</feature>
<feature type="binding site" evidence="10">
    <location>
        <position position="286"/>
    </location>
    <ligand>
        <name>Zn(2+)</name>
        <dbReference type="ChEBI" id="CHEBI:29105"/>
    </ligand>
</feature>
<evidence type="ECO:0000256" key="2">
    <source>
        <dbReference type="ARBA" id="ARBA00022517"/>
    </source>
</evidence>
<dbReference type="GO" id="GO:0046872">
    <property type="term" value="F:metal ion binding"/>
    <property type="evidence" value="ECO:0007669"/>
    <property type="project" value="UniProtKB-KW"/>
</dbReference>
<comment type="subunit">
    <text evidence="10">Monomer. Associates with 30S ribosomal subunit, binds 16S rRNA.</text>
</comment>
<dbReference type="SUPFAM" id="SSF52540">
    <property type="entry name" value="P-loop containing nucleoside triphosphate hydrolases"/>
    <property type="match status" value="1"/>
</dbReference>
<keyword evidence="3 10" id="KW-0479">Metal-binding</keyword>
<gene>
    <name evidence="10" type="primary">rsgA</name>
    <name evidence="13" type="ORF">SAMN05216361_2815</name>
</gene>
<dbReference type="AlphaFoldDB" id="A0A1M5LWG1"/>
<keyword evidence="4 10" id="KW-0699">rRNA-binding</keyword>
<keyword evidence="2 10" id="KW-0690">Ribosome biogenesis</keyword>
<keyword evidence="6 10" id="KW-0378">Hydrolase</keyword>
<dbReference type="InterPro" id="IPR027417">
    <property type="entry name" value="P-loop_NTPase"/>
</dbReference>
<dbReference type="InterPro" id="IPR004881">
    <property type="entry name" value="Ribosome_biogen_GTPase_RsgA"/>
</dbReference>
<evidence type="ECO:0000259" key="12">
    <source>
        <dbReference type="PROSITE" id="PS51721"/>
    </source>
</evidence>
<comment type="cofactor">
    <cofactor evidence="10">
        <name>Zn(2+)</name>
        <dbReference type="ChEBI" id="CHEBI:29105"/>
    </cofactor>
    <text evidence="10">Binds 1 zinc ion per subunit.</text>
</comment>
<evidence type="ECO:0000256" key="5">
    <source>
        <dbReference type="ARBA" id="ARBA00022741"/>
    </source>
</evidence>
<keyword evidence="8 10" id="KW-0694">RNA-binding</keyword>
<keyword evidence="1 10" id="KW-0963">Cytoplasm</keyword>
<dbReference type="Gene3D" id="3.40.50.300">
    <property type="entry name" value="P-loop containing nucleotide triphosphate hydrolases"/>
    <property type="match status" value="1"/>
</dbReference>
<evidence type="ECO:0000256" key="4">
    <source>
        <dbReference type="ARBA" id="ARBA00022730"/>
    </source>
</evidence>
<protein>
    <recommendedName>
        <fullName evidence="10">Small ribosomal subunit biogenesis GTPase RsgA</fullName>
        <ecNumber evidence="10">3.6.1.-</ecNumber>
    </recommendedName>
</protein>
<keyword evidence="5 10" id="KW-0547">Nucleotide-binding</keyword>
<dbReference type="CDD" id="cd01854">
    <property type="entry name" value="YjeQ_EngC"/>
    <property type="match status" value="1"/>
</dbReference>
<evidence type="ECO:0000256" key="8">
    <source>
        <dbReference type="ARBA" id="ARBA00022884"/>
    </source>
</evidence>
<dbReference type="HAMAP" id="MF_01820">
    <property type="entry name" value="GTPase_RsgA"/>
    <property type="match status" value="1"/>
</dbReference>
<dbReference type="NCBIfam" id="TIGR00157">
    <property type="entry name" value="ribosome small subunit-dependent GTPase A"/>
    <property type="match status" value="1"/>
</dbReference>
<dbReference type="GO" id="GO:0005737">
    <property type="term" value="C:cytoplasm"/>
    <property type="evidence" value="ECO:0007669"/>
    <property type="project" value="UniProtKB-SubCell"/>
</dbReference>
<evidence type="ECO:0000256" key="9">
    <source>
        <dbReference type="ARBA" id="ARBA00023134"/>
    </source>
</evidence>
<evidence type="ECO:0000256" key="6">
    <source>
        <dbReference type="ARBA" id="ARBA00022801"/>
    </source>
</evidence>
<comment type="function">
    <text evidence="10">One of several proteins that assist in the late maturation steps of the functional core of the 30S ribosomal subunit. Helps release RbfA from mature subunits. May play a role in the assembly of ribosomal proteins into the subunit. Circularly permuted GTPase that catalyzes slow GTP hydrolysis, GTPase activity is stimulated by the 30S ribosomal subunit.</text>
</comment>
<dbReference type="PANTHER" id="PTHR32120">
    <property type="entry name" value="SMALL RIBOSOMAL SUBUNIT BIOGENESIS GTPASE RSGA"/>
    <property type="match status" value="1"/>
</dbReference>
<evidence type="ECO:0000256" key="3">
    <source>
        <dbReference type="ARBA" id="ARBA00022723"/>
    </source>
</evidence>
<dbReference type="PANTHER" id="PTHR32120:SF10">
    <property type="entry name" value="SMALL RIBOSOMAL SUBUNIT BIOGENESIS GTPASE RSGA"/>
    <property type="match status" value="1"/>
</dbReference>
<dbReference type="GO" id="GO:0042274">
    <property type="term" value="P:ribosomal small subunit biogenesis"/>
    <property type="evidence" value="ECO:0007669"/>
    <property type="project" value="UniProtKB-UniRule"/>
</dbReference>
<feature type="binding site" evidence="10">
    <location>
        <position position="278"/>
    </location>
    <ligand>
        <name>Zn(2+)</name>
        <dbReference type="ChEBI" id="CHEBI:29105"/>
    </ligand>
</feature>
<dbReference type="PROSITE" id="PS51721">
    <property type="entry name" value="G_CP"/>
    <property type="match status" value="1"/>
</dbReference>
<comment type="similarity">
    <text evidence="10">Belongs to the TRAFAC class YlqF/YawG GTPase family. RsgA subfamily.</text>
</comment>
<keyword evidence="7 10" id="KW-0862">Zinc</keyword>
<dbReference type="GO" id="GO:0019843">
    <property type="term" value="F:rRNA binding"/>
    <property type="evidence" value="ECO:0007669"/>
    <property type="project" value="UniProtKB-KW"/>
</dbReference>
<evidence type="ECO:0000256" key="1">
    <source>
        <dbReference type="ARBA" id="ARBA00022490"/>
    </source>
</evidence>
<keyword evidence="14" id="KW-1185">Reference proteome</keyword>
<evidence type="ECO:0000256" key="7">
    <source>
        <dbReference type="ARBA" id="ARBA00022833"/>
    </source>
</evidence>
<feature type="binding site" evidence="10">
    <location>
        <begin position="140"/>
        <end position="143"/>
    </location>
    <ligand>
        <name>GTP</name>
        <dbReference type="ChEBI" id="CHEBI:37565"/>
    </ligand>
</feature>